<dbReference type="InterPro" id="IPR016040">
    <property type="entry name" value="NAD(P)-bd_dom"/>
</dbReference>
<organism evidence="2 3">
    <name type="scientific">Tetradesmus obliquus</name>
    <name type="common">Green alga</name>
    <name type="synonym">Acutodesmus obliquus</name>
    <dbReference type="NCBI Taxonomy" id="3088"/>
    <lineage>
        <taxon>Eukaryota</taxon>
        <taxon>Viridiplantae</taxon>
        <taxon>Chlorophyta</taxon>
        <taxon>core chlorophytes</taxon>
        <taxon>Chlorophyceae</taxon>
        <taxon>CS clade</taxon>
        <taxon>Sphaeropleales</taxon>
        <taxon>Scenedesmaceae</taxon>
        <taxon>Tetradesmus</taxon>
    </lineage>
</organism>
<sequence length="243" mass="24814">MSALVLGGTGAVGHHIVQQLLASDQWSKVITVGRREVPLPADQPGASKLQQVVVNMDALQREAAGIVSNVVVNMDALQSEAAGSFAGVDAVFCALGTTRADAGSADGFRKVDHDYVAAAAAAAKAAGVPYFGLVSAQGAAAGVPSSDWRLLHPLLYTRTKGLAEEAVKGQGFARVGIFRPGMLDRGDKARSIEKLFAPLTGAIAVSDVARVMLADAAAFKAGSVAGVGVFEMKDMRAAAAAAK</sequence>
<evidence type="ECO:0000259" key="1">
    <source>
        <dbReference type="Pfam" id="PF13460"/>
    </source>
</evidence>
<proteinExistence type="predicted"/>
<protein>
    <recommendedName>
        <fullName evidence="1">NAD(P)-binding domain-containing protein</fullName>
    </recommendedName>
</protein>
<dbReference type="Gene3D" id="3.40.50.720">
    <property type="entry name" value="NAD(P)-binding Rossmann-like Domain"/>
    <property type="match status" value="1"/>
</dbReference>
<feature type="domain" description="NAD(P)-binding" evidence="1">
    <location>
        <begin position="71"/>
        <end position="214"/>
    </location>
</feature>
<dbReference type="EMBL" id="CP126224">
    <property type="protein sequence ID" value="WIA24116.1"/>
    <property type="molecule type" value="Genomic_DNA"/>
</dbReference>
<dbReference type="Pfam" id="PF13460">
    <property type="entry name" value="NAD_binding_10"/>
    <property type="match status" value="1"/>
</dbReference>
<dbReference type="InterPro" id="IPR036291">
    <property type="entry name" value="NAD(P)-bd_dom_sf"/>
</dbReference>
<keyword evidence="3" id="KW-1185">Reference proteome</keyword>
<reference evidence="2 3" key="1">
    <citation type="submission" date="2023-05" db="EMBL/GenBank/DDBJ databases">
        <title>A 100% complete, gapless, phased diploid assembly of the Scenedesmus obliquus UTEX 3031 genome.</title>
        <authorList>
            <person name="Biondi T.C."/>
            <person name="Hanschen E.R."/>
            <person name="Kwon T."/>
            <person name="Eng W."/>
            <person name="Kruse C.P.S."/>
            <person name="Koehler S.I."/>
            <person name="Kunde Y."/>
            <person name="Gleasner C.D."/>
            <person name="You Mak K.T."/>
            <person name="Polle J."/>
            <person name="Hovde B.T."/>
            <person name="Starkenburg S.R."/>
        </authorList>
    </citation>
    <scope>NUCLEOTIDE SEQUENCE [LARGE SCALE GENOMIC DNA]</scope>
    <source>
        <strain evidence="2 3">DOE0152z</strain>
    </source>
</reference>
<dbReference type="PANTHER" id="PTHR14097">
    <property type="entry name" value="OXIDOREDUCTASE HTATIP2"/>
    <property type="match status" value="1"/>
</dbReference>
<dbReference type="PANTHER" id="PTHR14097:SF7">
    <property type="entry name" value="OXIDOREDUCTASE HTATIP2"/>
    <property type="match status" value="1"/>
</dbReference>
<dbReference type="Proteomes" id="UP001244341">
    <property type="component" value="Chromosome 17b"/>
</dbReference>
<gene>
    <name evidence="2" type="ORF">OEZ85_013714</name>
</gene>
<name>A0ABY8URQ4_TETOB</name>
<evidence type="ECO:0000313" key="2">
    <source>
        <dbReference type="EMBL" id="WIA24116.1"/>
    </source>
</evidence>
<dbReference type="SUPFAM" id="SSF51735">
    <property type="entry name" value="NAD(P)-binding Rossmann-fold domains"/>
    <property type="match status" value="1"/>
</dbReference>
<evidence type="ECO:0000313" key="3">
    <source>
        <dbReference type="Proteomes" id="UP001244341"/>
    </source>
</evidence>
<accession>A0ABY8URQ4</accession>